<evidence type="ECO:0000313" key="1">
    <source>
        <dbReference type="EMBL" id="KAJ3552118.1"/>
    </source>
</evidence>
<keyword evidence="2" id="KW-1185">Reference proteome</keyword>
<reference evidence="1" key="1">
    <citation type="submission" date="2022-07" db="EMBL/GenBank/DDBJ databases">
        <title>Genome Sequence of Phlebia brevispora.</title>
        <authorList>
            <person name="Buettner E."/>
        </authorList>
    </citation>
    <scope>NUCLEOTIDE SEQUENCE</scope>
    <source>
        <strain evidence="1">MPL23</strain>
    </source>
</reference>
<accession>A0ACC1T2Y6</accession>
<dbReference type="EMBL" id="JANHOG010000703">
    <property type="protein sequence ID" value="KAJ3552118.1"/>
    <property type="molecule type" value="Genomic_DNA"/>
</dbReference>
<gene>
    <name evidence="1" type="ORF">NM688_g4323</name>
</gene>
<sequence>MLRRSNTESEGRNKVRHSIAAVLWVLGRYAACVGKGLEDCEGIWDGSTSVYAGGGDDGLGEEEFVVVIVYAFPAAIVDAADAVVSLENVDLSCDNTPPAQKCLQMALID</sequence>
<name>A0ACC1T2Y6_9APHY</name>
<dbReference type="Proteomes" id="UP001148662">
    <property type="component" value="Unassembled WGS sequence"/>
</dbReference>
<protein>
    <submittedName>
        <fullName evidence="1">Uncharacterized protein</fullName>
    </submittedName>
</protein>
<evidence type="ECO:0000313" key="2">
    <source>
        <dbReference type="Proteomes" id="UP001148662"/>
    </source>
</evidence>
<comment type="caution">
    <text evidence="1">The sequence shown here is derived from an EMBL/GenBank/DDBJ whole genome shotgun (WGS) entry which is preliminary data.</text>
</comment>
<proteinExistence type="predicted"/>
<organism evidence="1 2">
    <name type="scientific">Phlebia brevispora</name>
    <dbReference type="NCBI Taxonomy" id="194682"/>
    <lineage>
        <taxon>Eukaryota</taxon>
        <taxon>Fungi</taxon>
        <taxon>Dikarya</taxon>
        <taxon>Basidiomycota</taxon>
        <taxon>Agaricomycotina</taxon>
        <taxon>Agaricomycetes</taxon>
        <taxon>Polyporales</taxon>
        <taxon>Meruliaceae</taxon>
        <taxon>Phlebia</taxon>
    </lineage>
</organism>